<dbReference type="PANTHER" id="PTHR36439">
    <property type="entry name" value="BLL4334 PROTEIN"/>
    <property type="match status" value="1"/>
</dbReference>
<accession>A0ABU9E5I7</accession>
<reference evidence="1 2" key="1">
    <citation type="submission" date="2024-02" db="EMBL/GenBank/DDBJ databases">
        <title>A novel Gemmatimonadota bacterium.</title>
        <authorList>
            <person name="Du Z.-J."/>
            <person name="Ye Y.-Q."/>
        </authorList>
    </citation>
    <scope>NUCLEOTIDE SEQUENCE [LARGE SCALE GENOMIC DNA]</scope>
    <source>
        <strain evidence="1 2">DH-20</strain>
    </source>
</reference>
<keyword evidence="2" id="KW-1185">Reference proteome</keyword>
<evidence type="ECO:0000313" key="1">
    <source>
        <dbReference type="EMBL" id="MEK9499983.1"/>
    </source>
</evidence>
<dbReference type="SUPFAM" id="SSF160379">
    <property type="entry name" value="SP0830-like"/>
    <property type="match status" value="1"/>
</dbReference>
<sequence length="180" mass="19185">MTSFVALLRGINVGGRNKLPMADLRAIAADCGFESPRTCIQSGNLVLEAHASVEQVRTALGEGIRERMGFDVPLAVRSGADWRALVGGCPWPDAARDRDRQVHLGLATSTAPSGAEAALREWAADGERVVVVGAAIWIDFAAGVARSKLTSARLDRAFSGIVTLRNHRTVLRITALLDEA</sequence>
<comment type="caution">
    <text evidence="1">The sequence shown here is derived from an EMBL/GenBank/DDBJ whole genome shotgun (WGS) entry which is preliminary data.</text>
</comment>
<dbReference type="PANTHER" id="PTHR36439:SF1">
    <property type="entry name" value="DUF1697 DOMAIN-CONTAINING PROTEIN"/>
    <property type="match status" value="1"/>
</dbReference>
<dbReference type="InterPro" id="IPR012545">
    <property type="entry name" value="DUF1697"/>
</dbReference>
<dbReference type="Pfam" id="PF08002">
    <property type="entry name" value="DUF1697"/>
    <property type="match status" value="1"/>
</dbReference>
<protein>
    <submittedName>
        <fullName evidence="1">DUF1697 domain-containing protein</fullName>
    </submittedName>
</protein>
<dbReference type="Gene3D" id="3.30.70.1280">
    <property type="entry name" value="SP0830-like domains"/>
    <property type="match status" value="1"/>
</dbReference>
<gene>
    <name evidence="1" type="ORF">WI372_03165</name>
</gene>
<dbReference type="EMBL" id="JBBHLI010000001">
    <property type="protein sequence ID" value="MEK9499983.1"/>
    <property type="molecule type" value="Genomic_DNA"/>
</dbReference>
<name>A0ABU9E5I7_9BACT</name>
<evidence type="ECO:0000313" key="2">
    <source>
        <dbReference type="Proteomes" id="UP001484239"/>
    </source>
</evidence>
<organism evidence="1 2">
    <name type="scientific">Gaopeijia maritima</name>
    <dbReference type="NCBI Taxonomy" id="3119007"/>
    <lineage>
        <taxon>Bacteria</taxon>
        <taxon>Pseudomonadati</taxon>
        <taxon>Gemmatimonadota</taxon>
        <taxon>Longimicrobiia</taxon>
        <taxon>Gaopeijiales</taxon>
        <taxon>Gaopeijiaceae</taxon>
        <taxon>Gaopeijia</taxon>
    </lineage>
</organism>
<dbReference type="Proteomes" id="UP001484239">
    <property type="component" value="Unassembled WGS sequence"/>
</dbReference>
<dbReference type="PIRSF" id="PIRSF008502">
    <property type="entry name" value="UCP008502"/>
    <property type="match status" value="1"/>
</dbReference>
<proteinExistence type="predicted"/>
<dbReference type="RefSeq" id="WP_405277824.1">
    <property type="nucleotide sequence ID" value="NZ_JBBHLI010000001.1"/>
</dbReference>